<keyword evidence="1" id="KW-0472">Membrane</keyword>
<keyword evidence="3" id="KW-1185">Reference proteome</keyword>
<dbReference type="RefSeq" id="WP_345046527.1">
    <property type="nucleotide sequence ID" value="NZ_BAAAVM010000001.1"/>
</dbReference>
<keyword evidence="1" id="KW-1133">Transmembrane helix</keyword>
<feature type="transmembrane region" description="Helical" evidence="1">
    <location>
        <begin position="45"/>
        <end position="68"/>
    </location>
</feature>
<dbReference type="EMBL" id="BAAAVM010000001">
    <property type="protein sequence ID" value="GAA3118557.1"/>
    <property type="molecule type" value="Genomic_DNA"/>
</dbReference>
<dbReference type="Proteomes" id="UP001500893">
    <property type="component" value="Unassembled WGS sequence"/>
</dbReference>
<protein>
    <submittedName>
        <fullName evidence="2">Uncharacterized protein</fullName>
    </submittedName>
</protein>
<reference evidence="3" key="1">
    <citation type="journal article" date="2019" name="Int. J. Syst. Evol. Microbiol.">
        <title>The Global Catalogue of Microorganisms (GCM) 10K type strain sequencing project: providing services to taxonomists for standard genome sequencing and annotation.</title>
        <authorList>
            <consortium name="The Broad Institute Genomics Platform"/>
            <consortium name="The Broad Institute Genome Sequencing Center for Infectious Disease"/>
            <person name="Wu L."/>
            <person name="Ma J."/>
        </authorList>
    </citation>
    <scope>NUCLEOTIDE SEQUENCE [LARGE SCALE GENOMIC DNA]</scope>
    <source>
        <strain evidence="3">JCM 11574</strain>
    </source>
</reference>
<sequence>MYDEPSPTSTARLLGSYWLDGPSWQARQPCCCFTSPPRRRVRGALIARGVLSVTSYALVLAALALIVAG</sequence>
<evidence type="ECO:0000313" key="3">
    <source>
        <dbReference type="Proteomes" id="UP001500893"/>
    </source>
</evidence>
<evidence type="ECO:0000256" key="1">
    <source>
        <dbReference type="SAM" id="Phobius"/>
    </source>
</evidence>
<evidence type="ECO:0000313" key="2">
    <source>
        <dbReference type="EMBL" id="GAA3118557.1"/>
    </source>
</evidence>
<comment type="caution">
    <text evidence="2">The sequence shown here is derived from an EMBL/GenBank/DDBJ whole genome shotgun (WGS) entry which is preliminary data.</text>
</comment>
<proteinExistence type="predicted"/>
<gene>
    <name evidence="2" type="ORF">GCM10010521_02730</name>
</gene>
<accession>A0ABP6MLF6</accession>
<organism evidence="2 3">
    <name type="scientific">Streptomyces rameus</name>
    <dbReference type="NCBI Taxonomy" id="68261"/>
    <lineage>
        <taxon>Bacteria</taxon>
        <taxon>Bacillati</taxon>
        <taxon>Actinomycetota</taxon>
        <taxon>Actinomycetes</taxon>
        <taxon>Kitasatosporales</taxon>
        <taxon>Streptomycetaceae</taxon>
        <taxon>Streptomyces</taxon>
    </lineage>
</organism>
<keyword evidence="1" id="KW-0812">Transmembrane</keyword>
<name>A0ABP6MLF6_9ACTN</name>